<reference evidence="2" key="1">
    <citation type="submission" date="2017-09" db="EMBL/GenBank/DDBJ databases">
        <title>Depth-based differentiation of microbial function through sediment-hosted aquifers and enrichment of novel symbionts in the deep terrestrial subsurface.</title>
        <authorList>
            <person name="Probst A.J."/>
            <person name="Ladd B."/>
            <person name="Jarett J.K."/>
            <person name="Geller-Mcgrath D.E."/>
            <person name="Sieber C.M.K."/>
            <person name="Emerson J.B."/>
            <person name="Anantharaman K."/>
            <person name="Thomas B.C."/>
            <person name="Malmstrom R."/>
            <person name="Stieglmeier M."/>
            <person name="Klingl A."/>
            <person name="Woyke T."/>
            <person name="Ryan C.M."/>
            <person name="Banfield J.F."/>
        </authorList>
    </citation>
    <scope>NUCLEOTIDE SEQUENCE [LARGE SCALE GENOMIC DNA]</scope>
</reference>
<evidence type="ECO:0000313" key="1">
    <source>
        <dbReference type="EMBL" id="PIY68886.1"/>
    </source>
</evidence>
<sequence length="27" mass="3267">LEEDFVKKGGFRENLLKKRLAYRNRSV</sequence>
<evidence type="ECO:0000313" key="2">
    <source>
        <dbReference type="Proteomes" id="UP000230108"/>
    </source>
</evidence>
<proteinExistence type="predicted"/>
<accession>A0A2M7QCC8</accession>
<feature type="non-terminal residue" evidence="1">
    <location>
        <position position="1"/>
    </location>
</feature>
<organism evidence="1 2">
    <name type="scientific">Candidatus Roizmanbacteria bacterium CG_4_10_14_0_8_um_filter_39_9</name>
    <dbReference type="NCBI Taxonomy" id="1974829"/>
    <lineage>
        <taxon>Bacteria</taxon>
        <taxon>Candidatus Roizmaniibacteriota</taxon>
    </lineage>
</organism>
<protein>
    <submittedName>
        <fullName evidence="1">Four helix bundle protein</fullName>
    </submittedName>
</protein>
<dbReference type="AlphaFoldDB" id="A0A2M7QCC8"/>
<dbReference type="EMBL" id="PFLF01000075">
    <property type="protein sequence ID" value="PIY68886.1"/>
    <property type="molecule type" value="Genomic_DNA"/>
</dbReference>
<comment type="caution">
    <text evidence="1">The sequence shown here is derived from an EMBL/GenBank/DDBJ whole genome shotgun (WGS) entry which is preliminary data.</text>
</comment>
<name>A0A2M7QCC8_9BACT</name>
<dbReference type="Proteomes" id="UP000230108">
    <property type="component" value="Unassembled WGS sequence"/>
</dbReference>
<gene>
    <name evidence="1" type="ORF">COY90_03485</name>
</gene>